<comment type="caution">
    <text evidence="8">The sequence shown here is derived from an EMBL/GenBank/DDBJ whole genome shotgun (WGS) entry which is preliminary data.</text>
</comment>
<accession>A0A9D2LB27</accession>
<feature type="domain" description="Carbohydrate kinase PfkB" evidence="7">
    <location>
        <begin position="16"/>
        <end position="296"/>
    </location>
</feature>
<organism evidence="8 9">
    <name type="scientific">Candidatus Brachybacterium merdavium</name>
    <dbReference type="NCBI Taxonomy" id="2838513"/>
    <lineage>
        <taxon>Bacteria</taxon>
        <taxon>Bacillati</taxon>
        <taxon>Actinomycetota</taxon>
        <taxon>Actinomycetes</taxon>
        <taxon>Micrococcales</taxon>
        <taxon>Dermabacteraceae</taxon>
        <taxon>Brachybacterium</taxon>
    </lineage>
</organism>
<proteinExistence type="inferred from homology"/>
<evidence type="ECO:0000256" key="6">
    <source>
        <dbReference type="PIRNR" id="PIRNR000535"/>
    </source>
</evidence>
<evidence type="ECO:0000313" key="9">
    <source>
        <dbReference type="Proteomes" id="UP000823823"/>
    </source>
</evidence>
<keyword evidence="4 8" id="KW-0418">Kinase</keyword>
<evidence type="ECO:0000256" key="2">
    <source>
        <dbReference type="ARBA" id="ARBA00022679"/>
    </source>
</evidence>
<keyword evidence="5" id="KW-0067">ATP-binding</keyword>
<evidence type="ECO:0000256" key="1">
    <source>
        <dbReference type="ARBA" id="ARBA00010688"/>
    </source>
</evidence>
<evidence type="ECO:0000256" key="3">
    <source>
        <dbReference type="ARBA" id="ARBA00022741"/>
    </source>
</evidence>
<dbReference type="GO" id="GO:0008443">
    <property type="term" value="F:phosphofructokinase activity"/>
    <property type="evidence" value="ECO:0007669"/>
    <property type="project" value="TreeGrafter"/>
</dbReference>
<dbReference type="GO" id="GO:0005829">
    <property type="term" value="C:cytosol"/>
    <property type="evidence" value="ECO:0007669"/>
    <property type="project" value="TreeGrafter"/>
</dbReference>
<keyword evidence="3" id="KW-0547">Nucleotide-binding</keyword>
<dbReference type="PANTHER" id="PTHR46566">
    <property type="entry name" value="1-PHOSPHOFRUCTOKINASE-RELATED"/>
    <property type="match status" value="1"/>
</dbReference>
<dbReference type="Gene3D" id="3.40.1190.20">
    <property type="match status" value="1"/>
</dbReference>
<keyword evidence="2 6" id="KW-0808">Transferase</keyword>
<dbReference type="PANTHER" id="PTHR46566:SF5">
    <property type="entry name" value="1-PHOSPHOFRUCTOKINASE"/>
    <property type="match status" value="1"/>
</dbReference>
<dbReference type="InterPro" id="IPR029056">
    <property type="entry name" value="Ribokinase-like"/>
</dbReference>
<dbReference type="InterPro" id="IPR002173">
    <property type="entry name" value="Carboh/pur_kinase_PfkB_CS"/>
</dbReference>
<dbReference type="Pfam" id="PF00294">
    <property type="entry name" value="PfkB"/>
    <property type="match status" value="1"/>
</dbReference>
<sequence>MILTLTPNPALDLTYLVDEVRVHGEHRVREVRAAAGGKGLNVARVLAELGVDAICAGPLGGGVGQELCELLDPLPSIRQAWTPIAGTTRRTVTVVGPGGATAFNEPGPAVTPAELRALRESLTTLVSSSDPRIEAVTLNGSLPPGLTGSDLAHLIRAAFDQDRPVLVDTSGPALLTAARAGATVLKPNAAEAMDATGTDTPLEAAAALIGAGARIVVCSLGSEGLLALERDDQAHGPPRAWRAQLPEPLSGNPTGAGDALVAALASRLLAAQASLPDVLARAVAVSASAVTRPVAGEVDLEIAAQLETTVEIEEIRCP</sequence>
<dbReference type="PROSITE" id="PS00584">
    <property type="entry name" value="PFKB_KINASES_2"/>
    <property type="match status" value="1"/>
</dbReference>
<dbReference type="GO" id="GO:0005524">
    <property type="term" value="F:ATP binding"/>
    <property type="evidence" value="ECO:0007669"/>
    <property type="project" value="UniProtKB-KW"/>
</dbReference>
<comment type="similarity">
    <text evidence="1">Belongs to the carbohydrate kinase PfkB family.</text>
</comment>
<evidence type="ECO:0000256" key="5">
    <source>
        <dbReference type="ARBA" id="ARBA00022840"/>
    </source>
</evidence>
<evidence type="ECO:0000256" key="4">
    <source>
        <dbReference type="ARBA" id="ARBA00022777"/>
    </source>
</evidence>
<dbReference type="NCBIfam" id="TIGR03168">
    <property type="entry name" value="1-PFK"/>
    <property type="match status" value="1"/>
</dbReference>
<name>A0A9D2LB27_9MICO</name>
<dbReference type="InterPro" id="IPR011611">
    <property type="entry name" value="PfkB_dom"/>
</dbReference>
<protein>
    <submittedName>
        <fullName evidence="8">Hexose kinase</fullName>
        <ecNumber evidence="8">2.7.1.-</ecNumber>
    </submittedName>
</protein>
<dbReference type="Proteomes" id="UP000823823">
    <property type="component" value="Unassembled WGS sequence"/>
</dbReference>
<reference evidence="8" key="2">
    <citation type="submission" date="2021-04" db="EMBL/GenBank/DDBJ databases">
        <authorList>
            <person name="Gilroy R."/>
        </authorList>
    </citation>
    <scope>NUCLEOTIDE SEQUENCE</scope>
    <source>
        <strain evidence="8">ChiHjej13B12-24818</strain>
    </source>
</reference>
<evidence type="ECO:0000259" key="7">
    <source>
        <dbReference type="Pfam" id="PF00294"/>
    </source>
</evidence>
<evidence type="ECO:0000313" key="8">
    <source>
        <dbReference type="EMBL" id="HJB09299.1"/>
    </source>
</evidence>
<gene>
    <name evidence="8" type="ORF">H9786_02020</name>
</gene>
<dbReference type="EMBL" id="DWZH01000015">
    <property type="protein sequence ID" value="HJB09299.1"/>
    <property type="molecule type" value="Genomic_DNA"/>
</dbReference>
<dbReference type="AlphaFoldDB" id="A0A9D2LB27"/>
<dbReference type="PIRSF" id="PIRSF000535">
    <property type="entry name" value="1PFK/6PFK/LacC"/>
    <property type="match status" value="1"/>
</dbReference>
<dbReference type="SUPFAM" id="SSF53613">
    <property type="entry name" value="Ribokinase-like"/>
    <property type="match status" value="1"/>
</dbReference>
<dbReference type="PROSITE" id="PS00583">
    <property type="entry name" value="PFKB_KINASES_1"/>
    <property type="match status" value="1"/>
</dbReference>
<reference evidence="8" key="1">
    <citation type="journal article" date="2021" name="PeerJ">
        <title>Extensive microbial diversity within the chicken gut microbiome revealed by metagenomics and culture.</title>
        <authorList>
            <person name="Gilroy R."/>
            <person name="Ravi A."/>
            <person name="Getino M."/>
            <person name="Pursley I."/>
            <person name="Horton D.L."/>
            <person name="Alikhan N.F."/>
            <person name="Baker D."/>
            <person name="Gharbi K."/>
            <person name="Hall N."/>
            <person name="Watson M."/>
            <person name="Adriaenssens E.M."/>
            <person name="Foster-Nyarko E."/>
            <person name="Jarju S."/>
            <person name="Secka A."/>
            <person name="Antonio M."/>
            <person name="Oren A."/>
            <person name="Chaudhuri R.R."/>
            <person name="La Ragione R."/>
            <person name="Hildebrand F."/>
            <person name="Pallen M.J."/>
        </authorList>
    </citation>
    <scope>NUCLEOTIDE SEQUENCE</scope>
    <source>
        <strain evidence="8">ChiHjej13B12-24818</strain>
    </source>
</reference>
<dbReference type="InterPro" id="IPR017583">
    <property type="entry name" value="Tagatose/fructose_Pkinase"/>
</dbReference>
<dbReference type="EC" id="2.7.1.-" evidence="8"/>